<keyword evidence="2" id="KW-1185">Reference proteome</keyword>
<dbReference type="AlphaFoldDB" id="A0A1G9YT69"/>
<dbReference type="Proteomes" id="UP000214880">
    <property type="component" value="Unassembled WGS sequence"/>
</dbReference>
<accession>A0A1G9YT69</accession>
<organism evidence="1 2">
    <name type="scientific">Dendrosporobacter quercicolus</name>
    <dbReference type="NCBI Taxonomy" id="146817"/>
    <lineage>
        <taxon>Bacteria</taxon>
        <taxon>Bacillati</taxon>
        <taxon>Bacillota</taxon>
        <taxon>Negativicutes</taxon>
        <taxon>Selenomonadales</taxon>
        <taxon>Sporomusaceae</taxon>
        <taxon>Dendrosporobacter</taxon>
    </lineage>
</organism>
<reference evidence="1 2" key="1">
    <citation type="submission" date="2016-10" db="EMBL/GenBank/DDBJ databases">
        <authorList>
            <person name="de Groot N.N."/>
        </authorList>
    </citation>
    <scope>NUCLEOTIDE SEQUENCE [LARGE SCALE GENOMIC DNA]</scope>
    <source>
        <strain evidence="1 2">DSM 1736</strain>
    </source>
</reference>
<sequence>MLPDNTKAESLQMVLLDGNVTDYVPVKDGTEIDVPLERPESTVTAILREE</sequence>
<dbReference type="RefSeq" id="WP_173813047.1">
    <property type="nucleotide sequence ID" value="NZ_FNHB01000012.1"/>
</dbReference>
<protein>
    <submittedName>
        <fullName evidence="1">Uncharacterized protein</fullName>
    </submittedName>
</protein>
<name>A0A1G9YT69_9FIRM</name>
<gene>
    <name evidence="1" type="ORF">SAMN04488502_11243</name>
</gene>
<evidence type="ECO:0000313" key="1">
    <source>
        <dbReference type="EMBL" id="SDN11691.1"/>
    </source>
</evidence>
<proteinExistence type="predicted"/>
<dbReference type="EMBL" id="FNHB01000012">
    <property type="protein sequence ID" value="SDN11691.1"/>
    <property type="molecule type" value="Genomic_DNA"/>
</dbReference>
<dbReference type="STRING" id="146817.SAMN04488502_11243"/>
<evidence type="ECO:0000313" key="2">
    <source>
        <dbReference type="Proteomes" id="UP000214880"/>
    </source>
</evidence>